<dbReference type="PANTHER" id="PTHR43341:SF1">
    <property type="entry name" value="GENERAL AMINO-ACID PERMEASE GAP1"/>
    <property type="match status" value="1"/>
</dbReference>
<feature type="transmembrane region" description="Helical" evidence="8">
    <location>
        <begin position="425"/>
        <end position="449"/>
    </location>
</feature>
<dbReference type="FunFam" id="1.20.1740.10:FF:000001">
    <property type="entry name" value="Amino acid permease"/>
    <property type="match status" value="1"/>
</dbReference>
<evidence type="ECO:0000256" key="3">
    <source>
        <dbReference type="ARBA" id="ARBA00022692"/>
    </source>
</evidence>
<evidence type="ECO:0000256" key="5">
    <source>
        <dbReference type="ARBA" id="ARBA00022989"/>
    </source>
</evidence>
<feature type="transmembrane region" description="Helical" evidence="8">
    <location>
        <begin position="186"/>
        <end position="202"/>
    </location>
</feature>
<evidence type="ECO:0000256" key="4">
    <source>
        <dbReference type="ARBA" id="ARBA00022970"/>
    </source>
</evidence>
<proteinExistence type="predicted"/>
<organism evidence="10 11">
    <name type="scientific">Coniochaeta ligniaria NRRL 30616</name>
    <dbReference type="NCBI Taxonomy" id="1408157"/>
    <lineage>
        <taxon>Eukaryota</taxon>
        <taxon>Fungi</taxon>
        <taxon>Dikarya</taxon>
        <taxon>Ascomycota</taxon>
        <taxon>Pezizomycotina</taxon>
        <taxon>Sordariomycetes</taxon>
        <taxon>Sordariomycetidae</taxon>
        <taxon>Coniochaetales</taxon>
        <taxon>Coniochaetaceae</taxon>
        <taxon>Coniochaeta</taxon>
    </lineage>
</organism>
<feature type="transmembrane region" description="Helical" evidence="8">
    <location>
        <begin position="399"/>
        <end position="419"/>
    </location>
</feature>
<dbReference type="InterPro" id="IPR004841">
    <property type="entry name" value="AA-permease/SLC12A_dom"/>
</dbReference>
<dbReference type="GO" id="GO:0016020">
    <property type="term" value="C:membrane"/>
    <property type="evidence" value="ECO:0007669"/>
    <property type="project" value="UniProtKB-SubCell"/>
</dbReference>
<evidence type="ECO:0000313" key="10">
    <source>
        <dbReference type="EMBL" id="OIW28987.1"/>
    </source>
</evidence>
<evidence type="ECO:0000259" key="9">
    <source>
        <dbReference type="Pfam" id="PF00324"/>
    </source>
</evidence>
<dbReference type="PANTHER" id="PTHR43341">
    <property type="entry name" value="AMINO ACID PERMEASE"/>
    <property type="match status" value="1"/>
</dbReference>
<dbReference type="EMBL" id="KV875098">
    <property type="protein sequence ID" value="OIW28987.1"/>
    <property type="molecule type" value="Genomic_DNA"/>
</dbReference>
<dbReference type="Pfam" id="PF00324">
    <property type="entry name" value="AA_permease"/>
    <property type="match status" value="1"/>
</dbReference>
<dbReference type="STRING" id="1408157.A0A1J7IP79"/>
<feature type="transmembrane region" description="Helical" evidence="8">
    <location>
        <begin position="79"/>
        <end position="99"/>
    </location>
</feature>
<keyword evidence="6 8" id="KW-0472">Membrane</keyword>
<reference evidence="10 11" key="1">
    <citation type="submission" date="2016-10" db="EMBL/GenBank/DDBJ databases">
        <title>Draft genome sequence of Coniochaeta ligniaria NRRL30616, a lignocellulolytic fungus for bioabatement of inhibitors in plant biomass hydrolysates.</title>
        <authorList>
            <consortium name="DOE Joint Genome Institute"/>
            <person name="Jimenez D.J."/>
            <person name="Hector R.E."/>
            <person name="Riley R."/>
            <person name="Sun H."/>
            <person name="Grigoriev I.V."/>
            <person name="Van Elsas J.D."/>
            <person name="Nichols N.N."/>
        </authorList>
    </citation>
    <scope>NUCLEOTIDE SEQUENCE [LARGE SCALE GENOMIC DNA]</scope>
    <source>
        <strain evidence="10 11">NRRL 30616</strain>
    </source>
</reference>
<dbReference type="OrthoDB" id="3900342at2759"/>
<evidence type="ECO:0000256" key="6">
    <source>
        <dbReference type="ARBA" id="ARBA00023136"/>
    </source>
</evidence>
<dbReference type="Gene3D" id="1.20.1740.10">
    <property type="entry name" value="Amino acid/polyamine transporter I"/>
    <property type="match status" value="1"/>
</dbReference>
<protein>
    <submittedName>
        <fullName evidence="10">Amino acid permease</fullName>
    </submittedName>
</protein>
<accession>A0A1J7IP79</accession>
<evidence type="ECO:0000256" key="8">
    <source>
        <dbReference type="SAM" id="Phobius"/>
    </source>
</evidence>
<feature type="domain" description="Amino acid permease/ SLC12A" evidence="9">
    <location>
        <begin position="78"/>
        <end position="527"/>
    </location>
</feature>
<feature type="transmembrane region" description="Helical" evidence="8">
    <location>
        <begin position="510"/>
        <end position="526"/>
    </location>
</feature>
<feature type="transmembrane region" description="Helical" evidence="8">
    <location>
        <begin position="470"/>
        <end position="498"/>
    </location>
</feature>
<comment type="subcellular location">
    <subcellularLocation>
        <location evidence="1">Membrane</location>
        <topology evidence="1">Multi-pass membrane protein</topology>
    </subcellularLocation>
</comment>
<feature type="transmembrane region" description="Helical" evidence="8">
    <location>
        <begin position="256"/>
        <end position="281"/>
    </location>
</feature>
<feature type="transmembrane region" description="Helical" evidence="8">
    <location>
        <begin position="302"/>
        <end position="321"/>
    </location>
</feature>
<evidence type="ECO:0000256" key="2">
    <source>
        <dbReference type="ARBA" id="ARBA00022448"/>
    </source>
</evidence>
<name>A0A1J7IP79_9PEZI</name>
<evidence type="ECO:0000256" key="7">
    <source>
        <dbReference type="SAM" id="MobiDB-lite"/>
    </source>
</evidence>
<evidence type="ECO:0000313" key="11">
    <source>
        <dbReference type="Proteomes" id="UP000182658"/>
    </source>
</evidence>
<dbReference type="Proteomes" id="UP000182658">
    <property type="component" value="Unassembled WGS sequence"/>
</dbReference>
<feature type="region of interest" description="Disordered" evidence="7">
    <location>
        <begin position="1"/>
        <end position="27"/>
    </location>
</feature>
<keyword evidence="2" id="KW-0813">Transport</keyword>
<keyword evidence="3 8" id="KW-0812">Transmembrane</keyword>
<sequence length="609" mass="65964">MVDAPGRGSGSSGSYPSDISADTTLGLDTVPGLDPSKSLAAVDPIPASKSSQDGIELVETNTNISNGGLKRDITMRQMFLMAAGGSIGAGLFVGSGQALRTGGPASLVINFAICGVMVSMTMASLGEMATSYPVAGAFYDYTVRFVGKQAGFAMGWNFVFNWLIVLPFELTTIGAQLQYWNPDLKPWWFIIPFIVFLGLISAKGAKWFGELEHWLGLCKAVALSAFICFAIALTGHGVASDSRGALGARYWHRPGAFVNGFQGFLAVFRVAGMSYGGTEMLGLTAAECRRPHRVMPMATKVVFFRLIVFYVGGLLMLGFVVPADSPNLAAVGHGAKYSPFVLAANLANQPGLAHFFNAMIVTALISMANAAIFASSRALQALCSKGMGPRKLGELKRGVPAYALGVAFVLALLAFVTAAPGGEEIFDWLLSLSAMSNYMTWAAICYSHIRMRKAMKAQGWDKSQIIWRSPFGVWGSYLGLVVCGCGLVAQVVMAAWPLNGYDASAVTRDVVGIPFMLLVFGGYAFYQRYYHGEKRLLVPLDKIDLHTGFRSKTYAREADEEAAKEKEVELDGLGYQKEWPRMKKVGFHVKQQLNFGWVQNLLKRFEKKM</sequence>
<dbReference type="InterPro" id="IPR050524">
    <property type="entry name" value="APC_YAT"/>
</dbReference>
<keyword evidence="4" id="KW-0029">Amino-acid transport</keyword>
<gene>
    <name evidence="10" type="ORF">CONLIGDRAFT_578346</name>
</gene>
<keyword evidence="11" id="KW-1185">Reference proteome</keyword>
<dbReference type="InParanoid" id="A0A1J7IP79"/>
<dbReference type="AlphaFoldDB" id="A0A1J7IP79"/>
<feature type="transmembrane region" description="Helical" evidence="8">
    <location>
        <begin position="355"/>
        <end position="379"/>
    </location>
</feature>
<dbReference type="GO" id="GO:0015171">
    <property type="term" value="F:amino acid transmembrane transporter activity"/>
    <property type="evidence" value="ECO:0007669"/>
    <property type="project" value="TreeGrafter"/>
</dbReference>
<feature type="transmembrane region" description="Helical" evidence="8">
    <location>
        <begin position="214"/>
        <end position="236"/>
    </location>
</feature>
<evidence type="ECO:0000256" key="1">
    <source>
        <dbReference type="ARBA" id="ARBA00004141"/>
    </source>
</evidence>
<keyword evidence="5 8" id="KW-1133">Transmembrane helix</keyword>
<feature type="transmembrane region" description="Helical" evidence="8">
    <location>
        <begin position="158"/>
        <end position="180"/>
    </location>
</feature>